<protein>
    <submittedName>
        <fullName evidence="1">Uncharacterized protein</fullName>
    </submittedName>
</protein>
<reference evidence="1" key="1">
    <citation type="submission" date="2020-08" db="EMBL/GenBank/DDBJ databases">
        <title>Multicomponent nature underlies the extraordinary mechanical properties of spider dragline silk.</title>
        <authorList>
            <person name="Kono N."/>
            <person name="Nakamura H."/>
            <person name="Mori M."/>
            <person name="Yoshida Y."/>
            <person name="Ohtoshi R."/>
            <person name="Malay A.D."/>
            <person name="Moran D.A.P."/>
            <person name="Tomita M."/>
            <person name="Numata K."/>
            <person name="Arakawa K."/>
        </authorList>
    </citation>
    <scope>NUCLEOTIDE SEQUENCE</scope>
</reference>
<sequence length="125" mass="14083">MHRGGCDRPCWSIVPSCIQRSHIHITVVWFRPTRPPIFLKDNPQYLGCCIYGGHQYIHMTGHRPAGKMRRASSSKYFFISLLSHKIQHGGPLARNRVVEKTTSQRGVTSQAFSSMLSPSSALVPH</sequence>
<organism evidence="1 2">
    <name type="scientific">Trichonephila clavipes</name>
    <name type="common">Golden silk orbweaver</name>
    <name type="synonym">Nephila clavipes</name>
    <dbReference type="NCBI Taxonomy" id="2585209"/>
    <lineage>
        <taxon>Eukaryota</taxon>
        <taxon>Metazoa</taxon>
        <taxon>Ecdysozoa</taxon>
        <taxon>Arthropoda</taxon>
        <taxon>Chelicerata</taxon>
        <taxon>Arachnida</taxon>
        <taxon>Araneae</taxon>
        <taxon>Araneomorphae</taxon>
        <taxon>Entelegynae</taxon>
        <taxon>Araneoidea</taxon>
        <taxon>Nephilidae</taxon>
        <taxon>Trichonephila</taxon>
    </lineage>
</organism>
<dbReference type="EMBL" id="BMAU01021357">
    <property type="protein sequence ID" value="GFY21038.1"/>
    <property type="molecule type" value="Genomic_DNA"/>
</dbReference>
<name>A0A8X6VSF1_TRICX</name>
<gene>
    <name evidence="1" type="ORF">TNCV_3990821</name>
</gene>
<evidence type="ECO:0000313" key="1">
    <source>
        <dbReference type="EMBL" id="GFY21038.1"/>
    </source>
</evidence>
<accession>A0A8X6VSF1</accession>
<keyword evidence="2" id="KW-1185">Reference proteome</keyword>
<dbReference type="Proteomes" id="UP000887159">
    <property type="component" value="Unassembled WGS sequence"/>
</dbReference>
<proteinExistence type="predicted"/>
<evidence type="ECO:0000313" key="2">
    <source>
        <dbReference type="Proteomes" id="UP000887159"/>
    </source>
</evidence>
<dbReference type="AlphaFoldDB" id="A0A8X6VSF1"/>
<comment type="caution">
    <text evidence="1">The sequence shown here is derived from an EMBL/GenBank/DDBJ whole genome shotgun (WGS) entry which is preliminary data.</text>
</comment>